<protein>
    <submittedName>
        <fullName evidence="2">Tellurite resistance protein</fullName>
    </submittedName>
</protein>
<keyword evidence="3" id="KW-1185">Reference proteome</keyword>
<dbReference type="InterPro" id="IPR029024">
    <property type="entry name" value="TerB-like"/>
</dbReference>
<gene>
    <name evidence="2" type="ORF">GGR17_002227</name>
</gene>
<dbReference type="Proteomes" id="UP000585681">
    <property type="component" value="Unassembled WGS sequence"/>
</dbReference>
<evidence type="ECO:0000259" key="1">
    <source>
        <dbReference type="Pfam" id="PF05099"/>
    </source>
</evidence>
<dbReference type="InterPro" id="IPR007791">
    <property type="entry name" value="DjlA_N"/>
</dbReference>
<evidence type="ECO:0000313" key="3">
    <source>
        <dbReference type="Proteomes" id="UP000585681"/>
    </source>
</evidence>
<reference evidence="2" key="1">
    <citation type="submission" date="2020-08" db="EMBL/GenBank/DDBJ databases">
        <title>Genomic Encyclopedia of Type Strains, Phase IV (KMG-IV): sequencing the most valuable type-strain genomes for metagenomic binning, comparative biology and taxonomic classification.</title>
        <authorList>
            <person name="Goeker M."/>
        </authorList>
    </citation>
    <scope>NUCLEOTIDE SEQUENCE [LARGE SCALE GENOMIC DNA]</scope>
    <source>
        <strain evidence="2">DSM 105040</strain>
    </source>
</reference>
<proteinExistence type="predicted"/>
<comment type="caution">
    <text evidence="2">The sequence shown here is derived from an EMBL/GenBank/DDBJ whole genome shotgun (WGS) entry which is preliminary data.</text>
</comment>
<dbReference type="Gene3D" id="1.10.3680.10">
    <property type="entry name" value="TerB-like"/>
    <property type="match status" value="1"/>
</dbReference>
<dbReference type="EMBL" id="JACIEQ010000002">
    <property type="protein sequence ID" value="MBB4022418.1"/>
    <property type="molecule type" value="Genomic_DNA"/>
</dbReference>
<name>A0A840CG04_9RHOB</name>
<feature type="domain" description="Co-chaperone DjlA N-terminal" evidence="1">
    <location>
        <begin position="12"/>
        <end position="123"/>
    </location>
</feature>
<dbReference type="SUPFAM" id="SSF158682">
    <property type="entry name" value="TerB-like"/>
    <property type="match status" value="1"/>
</dbReference>
<accession>A0A840CG04</accession>
<evidence type="ECO:0000313" key="2">
    <source>
        <dbReference type="EMBL" id="MBB4022418.1"/>
    </source>
</evidence>
<dbReference type="CDD" id="cd07176">
    <property type="entry name" value="terB"/>
    <property type="match status" value="1"/>
</dbReference>
<dbReference type="RefSeq" id="WP_054539031.1">
    <property type="nucleotide sequence ID" value="NZ_JACIEQ010000002.1"/>
</dbReference>
<organism evidence="2 3">
    <name type="scientific">Actibacterium naphthalenivorans</name>
    <dbReference type="NCBI Taxonomy" id="1614693"/>
    <lineage>
        <taxon>Bacteria</taxon>
        <taxon>Pseudomonadati</taxon>
        <taxon>Pseudomonadota</taxon>
        <taxon>Alphaproteobacteria</taxon>
        <taxon>Rhodobacterales</taxon>
        <taxon>Roseobacteraceae</taxon>
        <taxon>Actibacterium</taxon>
    </lineage>
</organism>
<dbReference type="AlphaFoldDB" id="A0A840CG04"/>
<sequence>MTLNALPLTAQDSLVAIMIAVSASDETIRTSELMTIQRIVNHLPVFAGYDDDRIAVVAQTVFDLLEEVDGLDALFGLVRDALPEKLAETAYAMACDVAAADGKLKESELRLLEEIRYELNIDRLHGAAIERGARARHMTL</sequence>
<dbReference type="Pfam" id="PF05099">
    <property type="entry name" value="TerB"/>
    <property type="match status" value="1"/>
</dbReference>